<dbReference type="Proteomes" id="UP001596516">
    <property type="component" value="Unassembled WGS sequence"/>
</dbReference>
<protein>
    <recommendedName>
        <fullName evidence="2">RNA 2',3'-cyclic phosphodiesterase</fullName>
        <shortName evidence="2">RNA 2',3'-CPDase</shortName>
        <ecNumber evidence="2">3.1.4.58</ecNumber>
    </recommendedName>
</protein>
<evidence type="ECO:0000256" key="1">
    <source>
        <dbReference type="ARBA" id="ARBA00022801"/>
    </source>
</evidence>
<dbReference type="Gene3D" id="3.90.1140.10">
    <property type="entry name" value="Cyclic phosphodiesterase"/>
    <property type="match status" value="1"/>
</dbReference>
<comment type="similarity">
    <text evidence="2">Belongs to the 2H phosphoesterase superfamily. ThpR family.</text>
</comment>
<dbReference type="SUPFAM" id="SSF55144">
    <property type="entry name" value="LigT-like"/>
    <property type="match status" value="1"/>
</dbReference>
<feature type="active site" description="Proton donor" evidence="2">
    <location>
        <position position="37"/>
    </location>
</feature>
<dbReference type="PANTHER" id="PTHR35561:SF1">
    <property type="entry name" value="RNA 2',3'-CYCLIC PHOSPHODIESTERASE"/>
    <property type="match status" value="1"/>
</dbReference>
<reference evidence="4" key="1">
    <citation type="journal article" date="2019" name="Int. J. Syst. Evol. Microbiol.">
        <title>The Global Catalogue of Microorganisms (GCM) 10K type strain sequencing project: providing services to taxonomists for standard genome sequencing and annotation.</title>
        <authorList>
            <consortium name="The Broad Institute Genomics Platform"/>
            <consortium name="The Broad Institute Genome Sequencing Center for Infectious Disease"/>
            <person name="Wu L."/>
            <person name="Ma J."/>
        </authorList>
    </citation>
    <scope>NUCLEOTIDE SEQUENCE [LARGE SCALE GENOMIC DNA]</scope>
    <source>
        <strain evidence="4">CGMCC 1.12750</strain>
    </source>
</reference>
<feature type="active site" description="Proton acceptor" evidence="2">
    <location>
        <position position="120"/>
    </location>
</feature>
<feature type="short sequence motif" description="HXTX 2" evidence="2">
    <location>
        <begin position="120"/>
        <end position="123"/>
    </location>
</feature>
<dbReference type="HAMAP" id="MF_01940">
    <property type="entry name" value="RNA_CPDase"/>
    <property type="match status" value="1"/>
</dbReference>
<keyword evidence="1 2" id="KW-0378">Hydrolase</keyword>
<dbReference type="EMBL" id="JBHTFQ010000009">
    <property type="protein sequence ID" value="MFC7705676.1"/>
    <property type="molecule type" value="Genomic_DNA"/>
</dbReference>
<evidence type="ECO:0000313" key="3">
    <source>
        <dbReference type="EMBL" id="MFC7705676.1"/>
    </source>
</evidence>
<name>A0ABW2UNV8_9RHOB</name>
<comment type="catalytic activity">
    <reaction evidence="2">
        <text>a 3'-end 2',3'-cyclophospho-ribonucleotide-RNA + H2O = a 3'-end 2'-phospho-ribonucleotide-RNA + H(+)</text>
        <dbReference type="Rhea" id="RHEA:11828"/>
        <dbReference type="Rhea" id="RHEA-COMP:10464"/>
        <dbReference type="Rhea" id="RHEA-COMP:17353"/>
        <dbReference type="ChEBI" id="CHEBI:15377"/>
        <dbReference type="ChEBI" id="CHEBI:15378"/>
        <dbReference type="ChEBI" id="CHEBI:83064"/>
        <dbReference type="ChEBI" id="CHEBI:173113"/>
        <dbReference type="EC" id="3.1.4.58"/>
    </reaction>
</comment>
<dbReference type="EC" id="3.1.4.58" evidence="2"/>
<feature type="short sequence motif" description="HXTX 1" evidence="2">
    <location>
        <begin position="37"/>
        <end position="40"/>
    </location>
</feature>
<comment type="caution">
    <text evidence="3">The sequence shown here is derived from an EMBL/GenBank/DDBJ whole genome shotgun (WGS) entry which is preliminary data.</text>
</comment>
<comment type="function">
    <text evidence="2">Hydrolyzes RNA 2',3'-cyclic phosphodiester to an RNA 2'-phosphomonoester.</text>
</comment>
<dbReference type="InterPro" id="IPR004175">
    <property type="entry name" value="RNA_CPDase"/>
</dbReference>
<gene>
    <name evidence="3" type="primary">thpR</name>
    <name evidence="3" type="ORF">ACFQXB_15920</name>
</gene>
<accession>A0ABW2UNV8</accession>
<dbReference type="Pfam" id="PF13563">
    <property type="entry name" value="2_5_RNA_ligase2"/>
    <property type="match status" value="1"/>
</dbReference>
<dbReference type="NCBIfam" id="TIGR02258">
    <property type="entry name" value="2_5_ligase"/>
    <property type="match status" value="1"/>
</dbReference>
<proteinExistence type="inferred from homology"/>
<evidence type="ECO:0000256" key="2">
    <source>
        <dbReference type="HAMAP-Rule" id="MF_01940"/>
    </source>
</evidence>
<dbReference type="PANTHER" id="PTHR35561">
    <property type="entry name" value="RNA 2',3'-CYCLIC PHOSPHODIESTERASE"/>
    <property type="match status" value="1"/>
</dbReference>
<evidence type="ECO:0000313" key="4">
    <source>
        <dbReference type="Proteomes" id="UP001596516"/>
    </source>
</evidence>
<organism evidence="3 4">
    <name type="scientific">Plastorhodobacter daqingensis</name>
    <dbReference type="NCBI Taxonomy" id="1387281"/>
    <lineage>
        <taxon>Bacteria</taxon>
        <taxon>Pseudomonadati</taxon>
        <taxon>Pseudomonadota</taxon>
        <taxon>Alphaproteobacteria</taxon>
        <taxon>Rhodobacterales</taxon>
        <taxon>Paracoccaceae</taxon>
        <taxon>Plastorhodobacter</taxon>
    </lineage>
</organism>
<sequence length="183" mass="20032">MIRAFIALPVPQVLANRLALLAQMLPLPRRVPEADLHVTLAFLGDQTEAVLEEVHFALETLRAPSLELVLQGVGAFGKARPHSVHAVVRPDPPLIALQQKVLTAARRAGCTVEARRFIPHVTLGRFSPASADLPRLEKALVQFSTFSAGPEAVPAFGLYESRLLPSGPHYTQLAEYPLTEPWR</sequence>
<dbReference type="RefSeq" id="WP_377405831.1">
    <property type="nucleotide sequence ID" value="NZ_JBHTFQ010000009.1"/>
</dbReference>
<keyword evidence="4" id="KW-1185">Reference proteome</keyword>
<dbReference type="InterPro" id="IPR009097">
    <property type="entry name" value="Cyclic_Pdiesterase"/>
</dbReference>